<dbReference type="Pfam" id="PF13738">
    <property type="entry name" value="Pyr_redox_3"/>
    <property type="match status" value="1"/>
</dbReference>
<reference evidence="3" key="1">
    <citation type="submission" date="2023-05" db="EMBL/GenBank/DDBJ databases">
        <title>Sedimentitalea sp. nov. JM2-8.</title>
        <authorList>
            <person name="Huang J."/>
        </authorList>
    </citation>
    <scope>NUCLEOTIDE SEQUENCE [LARGE SCALE GENOMIC DNA]</scope>
    <source>
        <strain evidence="3">KHS03</strain>
    </source>
</reference>
<dbReference type="RefSeq" id="WP_316778702.1">
    <property type="nucleotide sequence ID" value="NZ_JASMWN010000014.1"/>
</dbReference>
<evidence type="ECO:0000313" key="3">
    <source>
        <dbReference type="Proteomes" id="UP001255416"/>
    </source>
</evidence>
<evidence type="ECO:0000256" key="1">
    <source>
        <dbReference type="ARBA" id="ARBA00023002"/>
    </source>
</evidence>
<accession>A0ABU3VGW7</accession>
<keyword evidence="3" id="KW-1185">Reference proteome</keyword>
<proteinExistence type="predicted"/>
<dbReference type="InterPro" id="IPR036188">
    <property type="entry name" value="FAD/NAD-bd_sf"/>
</dbReference>
<sequence>MRHISTLIIGAGQAGLAMSHCLAERSEPHVVLERGEIGNSWAQERWDNLTMQSPNWQSRLPGYGYTGPDPDGYMTMPEVVAYLKSYAAQSAAPVEAGVTVTSVTREDGHFVVATDKGVWHATNVVIATGACNRPAIPAFANEVPGEITQVSPLSYRNPSELPAGGVLVVGASATGVQLAAEIRASGRPVTLATGNHIRMPRHYLGHDITWLMEQSGLFSSTLDDIDDVTRARSLPSLQLIGDRSRRFLDLNVLQGMGVEVVGRLVGCHAGTFQFSGALANAAALSDLKMNRALSVVDAWAQQSGLTFAEAPRRFAPTSVPETPRLTLPLAGGEISTIVWASGFQPDMLWLHLPHFDEKGRLQHRGGIVAPGLYVLGLPFLRTRKSTFLGGVGADARVLAQHISETRGRMAA</sequence>
<dbReference type="PRINTS" id="PR00411">
    <property type="entry name" value="PNDRDTASEI"/>
</dbReference>
<dbReference type="InterPro" id="IPR050982">
    <property type="entry name" value="Auxin_biosynth/cation_transpt"/>
</dbReference>
<comment type="caution">
    <text evidence="2">The sequence shown here is derived from an EMBL/GenBank/DDBJ whole genome shotgun (WGS) entry which is preliminary data.</text>
</comment>
<dbReference type="EMBL" id="JASMWN010000014">
    <property type="protein sequence ID" value="MDU9005405.1"/>
    <property type="molecule type" value="Genomic_DNA"/>
</dbReference>
<evidence type="ECO:0000313" key="2">
    <source>
        <dbReference type="EMBL" id="MDU9005405.1"/>
    </source>
</evidence>
<protein>
    <submittedName>
        <fullName evidence="2">NAD(P)-binding domain-containing protein</fullName>
    </submittedName>
</protein>
<name>A0ABU3VGW7_9RHOB</name>
<dbReference type="Gene3D" id="3.50.50.60">
    <property type="entry name" value="FAD/NAD(P)-binding domain"/>
    <property type="match status" value="2"/>
</dbReference>
<dbReference type="SUPFAM" id="SSF51905">
    <property type="entry name" value="FAD/NAD(P)-binding domain"/>
    <property type="match status" value="1"/>
</dbReference>
<dbReference type="PANTHER" id="PTHR43539">
    <property type="entry name" value="FLAVIN-BINDING MONOOXYGENASE-LIKE PROTEIN (AFU_ORTHOLOGUE AFUA_4G09220)"/>
    <property type="match status" value="1"/>
</dbReference>
<dbReference type="Proteomes" id="UP001255416">
    <property type="component" value="Unassembled WGS sequence"/>
</dbReference>
<keyword evidence="1" id="KW-0560">Oxidoreductase</keyword>
<dbReference type="PANTHER" id="PTHR43539:SF78">
    <property type="entry name" value="FLAVIN-CONTAINING MONOOXYGENASE"/>
    <property type="match status" value="1"/>
</dbReference>
<organism evidence="2 3">
    <name type="scientific">Sedimentitalea todarodis</name>
    <dbReference type="NCBI Taxonomy" id="1631240"/>
    <lineage>
        <taxon>Bacteria</taxon>
        <taxon>Pseudomonadati</taxon>
        <taxon>Pseudomonadota</taxon>
        <taxon>Alphaproteobacteria</taxon>
        <taxon>Rhodobacterales</taxon>
        <taxon>Paracoccaceae</taxon>
        <taxon>Sedimentitalea</taxon>
    </lineage>
</organism>
<gene>
    <name evidence="2" type="ORF">QO231_16300</name>
</gene>